<sequence>GKCGVIEKTKEISVHLTPREIHPSLTPNAGGRYKGSMPNSASRQALALPEILTPILALVDDDDDCGTLAAAARVNSVWFGCATGLLWKKISGAALGCVPAHRRQLYASKVESIVFTVEDGDLHEPFRELEFALLRELTLHTYHPEPGKGALYHLRQYCRPRLDKFYFFGGELDQEFMSYLQNTCRDLTRLWIDLPGRKVTVDLFFDFVSAFKSLEEIHLKRGIDHLLSDKLLCHLARQPNLRELDIGHYVSPRLLSDISQKIPGAFPALESLGATIVSACVPVITRTLKHVTCLDLTILDAELDALTILGSTLRLQQIKILYDCSIQFTASQLLALKPLQNLENLAIRSTPGAIEVSHPSGSLFCDEDFQELVSGMPNLRSLELESIADLGIESLHSISASCPMLEELELLSPFDLQTLLTKAGDEPIFPCLRRLEISGIPDRIFKSMDDLVMTATNVFTLIEHHFPELETLYLGRDDPLAEIITAMFYETDDDDDDESEAGEDDILEN</sequence>
<feature type="compositionally biased region" description="Acidic residues" evidence="1">
    <location>
        <begin position="490"/>
        <end position="509"/>
    </location>
</feature>
<dbReference type="PANTHER" id="PTHR13318">
    <property type="entry name" value="PARTNER OF PAIRED, ISOFORM B-RELATED"/>
    <property type="match status" value="1"/>
</dbReference>
<evidence type="ECO:0000256" key="1">
    <source>
        <dbReference type="SAM" id="MobiDB-lite"/>
    </source>
</evidence>
<dbReference type="GO" id="GO:0031146">
    <property type="term" value="P:SCF-dependent proteasomal ubiquitin-dependent protein catabolic process"/>
    <property type="evidence" value="ECO:0007669"/>
    <property type="project" value="TreeGrafter"/>
</dbReference>
<dbReference type="EMBL" id="CDPU01000012">
    <property type="protein sequence ID" value="CEO48804.1"/>
    <property type="molecule type" value="Genomic_DNA"/>
</dbReference>
<organism evidence="2">
    <name type="scientific">Bionectria ochroleuca</name>
    <name type="common">Gliocladium roseum</name>
    <dbReference type="NCBI Taxonomy" id="29856"/>
    <lineage>
        <taxon>Eukaryota</taxon>
        <taxon>Fungi</taxon>
        <taxon>Dikarya</taxon>
        <taxon>Ascomycota</taxon>
        <taxon>Pezizomycotina</taxon>
        <taxon>Sordariomycetes</taxon>
        <taxon>Hypocreomycetidae</taxon>
        <taxon>Hypocreales</taxon>
        <taxon>Bionectriaceae</taxon>
        <taxon>Clonostachys</taxon>
    </lineage>
</organism>
<evidence type="ECO:0000313" key="2">
    <source>
        <dbReference type="EMBL" id="CEO48804.1"/>
    </source>
</evidence>
<feature type="region of interest" description="Disordered" evidence="1">
    <location>
        <begin position="489"/>
        <end position="509"/>
    </location>
</feature>
<protein>
    <recommendedName>
        <fullName evidence="3">F-box domain-containing protein</fullName>
    </recommendedName>
</protein>
<dbReference type="InterPro" id="IPR032675">
    <property type="entry name" value="LRR_dom_sf"/>
</dbReference>
<gene>
    <name evidence="2" type="ORF">BN869_000004861_1</name>
</gene>
<name>A0A0B7JUZ2_BIOOC</name>
<reference evidence="2" key="1">
    <citation type="submission" date="2015-01" db="EMBL/GenBank/DDBJ databases">
        <authorList>
            <person name="Durling Mikael"/>
        </authorList>
    </citation>
    <scope>NUCLEOTIDE SEQUENCE</scope>
</reference>
<dbReference type="AlphaFoldDB" id="A0A0B7JUZ2"/>
<accession>A0A0B7JUZ2</accession>
<dbReference type="GO" id="GO:0019005">
    <property type="term" value="C:SCF ubiquitin ligase complex"/>
    <property type="evidence" value="ECO:0007669"/>
    <property type="project" value="TreeGrafter"/>
</dbReference>
<dbReference type="Gene3D" id="3.80.10.10">
    <property type="entry name" value="Ribonuclease Inhibitor"/>
    <property type="match status" value="1"/>
</dbReference>
<feature type="non-terminal residue" evidence="2">
    <location>
        <position position="1"/>
    </location>
</feature>
<evidence type="ECO:0008006" key="3">
    <source>
        <dbReference type="Google" id="ProtNLM"/>
    </source>
</evidence>
<dbReference type="SUPFAM" id="SSF52047">
    <property type="entry name" value="RNI-like"/>
    <property type="match status" value="1"/>
</dbReference>
<proteinExistence type="predicted"/>